<proteinExistence type="predicted"/>
<protein>
    <submittedName>
        <fullName evidence="2">Uncharacterized protein</fullName>
    </submittedName>
</protein>
<feature type="compositionally biased region" description="Polar residues" evidence="1">
    <location>
        <begin position="1"/>
        <end position="11"/>
    </location>
</feature>
<dbReference type="OrthoDB" id="6105938at2759"/>
<accession>A0A2V1D539</accession>
<organism evidence="2 3">
    <name type="scientific">Periconia macrospinosa</name>
    <dbReference type="NCBI Taxonomy" id="97972"/>
    <lineage>
        <taxon>Eukaryota</taxon>
        <taxon>Fungi</taxon>
        <taxon>Dikarya</taxon>
        <taxon>Ascomycota</taxon>
        <taxon>Pezizomycotina</taxon>
        <taxon>Dothideomycetes</taxon>
        <taxon>Pleosporomycetidae</taxon>
        <taxon>Pleosporales</taxon>
        <taxon>Massarineae</taxon>
        <taxon>Periconiaceae</taxon>
        <taxon>Periconia</taxon>
    </lineage>
</organism>
<dbReference type="EMBL" id="KZ805615">
    <property type="protein sequence ID" value="PVH93102.1"/>
    <property type="molecule type" value="Genomic_DNA"/>
</dbReference>
<evidence type="ECO:0000313" key="2">
    <source>
        <dbReference type="EMBL" id="PVH93102.1"/>
    </source>
</evidence>
<name>A0A2V1D539_9PLEO</name>
<dbReference type="Proteomes" id="UP000244855">
    <property type="component" value="Unassembled WGS sequence"/>
</dbReference>
<feature type="compositionally biased region" description="Acidic residues" evidence="1">
    <location>
        <begin position="71"/>
        <end position="102"/>
    </location>
</feature>
<evidence type="ECO:0000313" key="3">
    <source>
        <dbReference type="Proteomes" id="UP000244855"/>
    </source>
</evidence>
<dbReference type="AlphaFoldDB" id="A0A2V1D539"/>
<keyword evidence="3" id="KW-1185">Reference proteome</keyword>
<reference evidence="2 3" key="1">
    <citation type="journal article" date="2018" name="Sci. Rep.">
        <title>Comparative genomics provides insights into the lifestyle and reveals functional heterogeneity of dark septate endophytic fungi.</title>
        <authorList>
            <person name="Knapp D.G."/>
            <person name="Nemeth J.B."/>
            <person name="Barry K."/>
            <person name="Hainaut M."/>
            <person name="Henrissat B."/>
            <person name="Johnson J."/>
            <person name="Kuo A."/>
            <person name="Lim J.H.P."/>
            <person name="Lipzen A."/>
            <person name="Nolan M."/>
            <person name="Ohm R.A."/>
            <person name="Tamas L."/>
            <person name="Grigoriev I.V."/>
            <person name="Spatafora J.W."/>
            <person name="Nagy L.G."/>
            <person name="Kovacs G.M."/>
        </authorList>
    </citation>
    <scope>NUCLEOTIDE SEQUENCE [LARGE SCALE GENOMIC DNA]</scope>
    <source>
        <strain evidence="2 3">DSE2036</strain>
    </source>
</reference>
<feature type="region of interest" description="Disordered" evidence="1">
    <location>
        <begin position="1"/>
        <end position="27"/>
    </location>
</feature>
<feature type="region of interest" description="Disordered" evidence="1">
    <location>
        <begin position="67"/>
        <end position="103"/>
    </location>
</feature>
<gene>
    <name evidence="2" type="ORF">DM02DRAFT_634830</name>
</gene>
<feature type="region of interest" description="Disordered" evidence="1">
    <location>
        <begin position="168"/>
        <end position="188"/>
    </location>
</feature>
<sequence length="543" mass="62756">MEPIIQATQQVKLGDGTPPSKSSGSHLSFEELRRIQFLEAADFLIHRENYEDPFYRDFLDLFEAKGNESKEDFEESDHEEEADDEEEGEENDESGDGEDSEPEIPIFLDTTRREFLQEVTTALNDDKMRKAIKEAEAAGLKEWNDKMGEEDGEKFWRLLEDIPFDAPGSFFPLPTTQEEDSEREERKEMAQKEALKKAGLDEDDCFGHDPEVRDEVSIDRRTLIYFRSLYSILLDPTIEISQALKDGFLYRMEKAEYYTSWKVGYMYMNDWKLCNEAQRSSFLKTFSVDEESMKEWRKRLGEIRMCHTQSGFDIELDGLRDLIHEQTTLKWALPDLASLGINTEKEGSYKECPVCLVRLKDESAGDANDKHRATRVTSEGETETYGHCCYARYLENLEVTGSDGLTFERPYWDLYNGLAVLDMNPKAIKEGLELMKSYVDALPPRPAIQTSQADLEKYGALLRASVTELTNEIAKDDLLAVRQRLTEVRILGYYAAYDRLRAFADKDVSQYRQVSQTQADIRGLQGVLAFKHKVFEWYKKQLE</sequence>
<evidence type="ECO:0000256" key="1">
    <source>
        <dbReference type="SAM" id="MobiDB-lite"/>
    </source>
</evidence>